<feature type="domain" description="MaoC-like" evidence="1">
    <location>
        <begin position="25"/>
        <end position="129"/>
    </location>
</feature>
<dbReference type="InterPro" id="IPR050965">
    <property type="entry name" value="UPF0336/Enoyl-CoA_hydratase"/>
</dbReference>
<organism evidence="2 3">
    <name type="scientific">Sporosarcina ureae</name>
    <dbReference type="NCBI Taxonomy" id="1571"/>
    <lineage>
        <taxon>Bacteria</taxon>
        <taxon>Bacillati</taxon>
        <taxon>Bacillota</taxon>
        <taxon>Bacilli</taxon>
        <taxon>Bacillales</taxon>
        <taxon>Caryophanaceae</taxon>
        <taxon>Sporosarcina</taxon>
    </lineage>
</organism>
<keyword evidence="3" id="KW-1185">Reference proteome</keyword>
<dbReference type="EMBL" id="CP015108">
    <property type="protein sequence ID" value="ARF13246.1"/>
    <property type="molecule type" value="Genomic_DNA"/>
</dbReference>
<gene>
    <name evidence="2" type="ORF">SporoS204_03060</name>
</gene>
<reference evidence="2 3" key="1">
    <citation type="submission" date="2016-04" db="EMBL/GenBank/DDBJ databases">
        <title>Comparative Genomics and Epigenetics of Sporosarcina ureae.</title>
        <authorList>
            <person name="Oliver A.S."/>
            <person name="Cooper K.K."/>
        </authorList>
    </citation>
    <scope>NUCLEOTIDE SEQUENCE [LARGE SCALE GENOMIC DNA]</scope>
    <source>
        <strain evidence="2 3">S204</strain>
    </source>
</reference>
<dbReference type="InterPro" id="IPR029069">
    <property type="entry name" value="HotDog_dom_sf"/>
</dbReference>
<accession>A0ABN4YS67</accession>
<dbReference type="InterPro" id="IPR002539">
    <property type="entry name" value="MaoC-like_dom"/>
</dbReference>
<dbReference type="Proteomes" id="UP000192486">
    <property type="component" value="Chromosome"/>
</dbReference>
<proteinExistence type="predicted"/>
<dbReference type="RefSeq" id="WP_029052895.1">
    <property type="nucleotide sequence ID" value="NZ_CP015108.1"/>
</dbReference>
<name>A0ABN4YS67_SPOUR</name>
<dbReference type="Pfam" id="PF01575">
    <property type="entry name" value="MaoC_dehydratas"/>
    <property type="match status" value="1"/>
</dbReference>
<protein>
    <submittedName>
        <fullName evidence="2">Enoyl-CoA hydratase</fullName>
    </submittedName>
</protein>
<dbReference type="Gene3D" id="3.10.129.10">
    <property type="entry name" value="Hotdog Thioesterase"/>
    <property type="match status" value="1"/>
</dbReference>
<evidence type="ECO:0000313" key="3">
    <source>
        <dbReference type="Proteomes" id="UP000192486"/>
    </source>
</evidence>
<evidence type="ECO:0000259" key="1">
    <source>
        <dbReference type="Pfam" id="PF01575"/>
    </source>
</evidence>
<sequence>MLKNKRKSIGKDITELEIGERLHLTEKIEDKDLMLYLGLTNDANPLYLQHDYAAETIYGQPIVPPIMLTGIVTAAISKHMPGPGAHIINQQLHFPKPVYHYSIVEFFLEITKLDIQLNQVTIQVDATDEEEERIMSGEVVVIAPQKLPVKAVQTKETANGD</sequence>
<dbReference type="SUPFAM" id="SSF54637">
    <property type="entry name" value="Thioesterase/thiol ester dehydrase-isomerase"/>
    <property type="match status" value="1"/>
</dbReference>
<evidence type="ECO:0000313" key="2">
    <source>
        <dbReference type="EMBL" id="ARF13246.1"/>
    </source>
</evidence>
<dbReference type="PANTHER" id="PTHR43437:SF3">
    <property type="entry name" value="HYDROXYACYL-THIOESTER DEHYDRATASE TYPE 2, MITOCHONDRIAL"/>
    <property type="match status" value="1"/>
</dbReference>
<dbReference type="PANTHER" id="PTHR43437">
    <property type="entry name" value="HYDROXYACYL-THIOESTER DEHYDRATASE TYPE 2, MITOCHONDRIAL-RELATED"/>
    <property type="match status" value="1"/>
</dbReference>